<feature type="transmembrane region" description="Helical" evidence="1">
    <location>
        <begin position="19"/>
        <end position="38"/>
    </location>
</feature>
<evidence type="ECO:0000313" key="3">
    <source>
        <dbReference type="Proteomes" id="UP001596169"/>
    </source>
</evidence>
<proteinExistence type="predicted"/>
<feature type="transmembrane region" description="Helical" evidence="1">
    <location>
        <begin position="50"/>
        <end position="69"/>
    </location>
</feature>
<accession>A0ABW1PZU1</accession>
<gene>
    <name evidence="2" type="ORF">ACFPZP_11690</name>
</gene>
<keyword evidence="1" id="KW-1133">Transmembrane helix</keyword>
<comment type="caution">
    <text evidence="2">The sequence shown here is derived from an EMBL/GenBank/DDBJ whole genome shotgun (WGS) entry which is preliminary data.</text>
</comment>
<sequence>MIPLIAAVLFSLTLTGVDAPVVISVLDAVIVILAFGGARESAGRSPKTAALYLIFCVWGSVQFCISVPGDAELQYGLIAASVFLLWEAKTAFVRPVKSDKYDPVYFFYGILPAKGMMGAFNIARPSAMADFGGRVIIGGGWVWCVNRNHFAKVPLARIDISTVVLVNTREPYNATTAKKLDAKTGSRAVYWLNDCASLKCKKSLEHVLLKRWLHV</sequence>
<organism evidence="2 3">
    <name type="scientific">Citrobacter bitternis</name>
    <dbReference type="NCBI Taxonomy" id="1585982"/>
    <lineage>
        <taxon>Bacteria</taxon>
        <taxon>Pseudomonadati</taxon>
        <taxon>Pseudomonadota</taxon>
        <taxon>Gammaproteobacteria</taxon>
        <taxon>Enterobacterales</taxon>
        <taxon>Enterobacteriaceae</taxon>
        <taxon>Citrobacter</taxon>
    </lineage>
</organism>
<protein>
    <submittedName>
        <fullName evidence="2">Uncharacterized protein</fullName>
    </submittedName>
</protein>
<reference evidence="3" key="1">
    <citation type="journal article" date="2019" name="Int. J. Syst. Evol. Microbiol.">
        <title>The Global Catalogue of Microorganisms (GCM) 10K type strain sequencing project: providing services to taxonomists for standard genome sequencing and annotation.</title>
        <authorList>
            <consortium name="The Broad Institute Genomics Platform"/>
            <consortium name="The Broad Institute Genome Sequencing Center for Infectious Disease"/>
            <person name="Wu L."/>
            <person name="Ma J."/>
        </authorList>
    </citation>
    <scope>NUCLEOTIDE SEQUENCE [LARGE SCALE GENOMIC DNA]</scope>
    <source>
        <strain evidence="3">JCM30009</strain>
    </source>
</reference>
<name>A0ABW1PZU1_9ENTR</name>
<dbReference type="Proteomes" id="UP001596169">
    <property type="component" value="Unassembled WGS sequence"/>
</dbReference>
<keyword evidence="1" id="KW-0812">Transmembrane</keyword>
<evidence type="ECO:0000313" key="2">
    <source>
        <dbReference type="EMBL" id="MFC6121710.1"/>
    </source>
</evidence>
<dbReference type="RefSeq" id="WP_378108926.1">
    <property type="nucleotide sequence ID" value="NZ_JBHSRG010000005.1"/>
</dbReference>
<feature type="transmembrane region" description="Helical" evidence="1">
    <location>
        <begin position="105"/>
        <end position="123"/>
    </location>
</feature>
<dbReference type="EMBL" id="JBHSRG010000005">
    <property type="protein sequence ID" value="MFC6121710.1"/>
    <property type="molecule type" value="Genomic_DNA"/>
</dbReference>
<keyword evidence="1" id="KW-0472">Membrane</keyword>
<evidence type="ECO:0000256" key="1">
    <source>
        <dbReference type="SAM" id="Phobius"/>
    </source>
</evidence>
<keyword evidence="3" id="KW-1185">Reference proteome</keyword>